<evidence type="ECO:0000313" key="4">
    <source>
        <dbReference type="EMBL" id="NEZ59095.1"/>
    </source>
</evidence>
<comment type="similarity">
    <text evidence="1 3">Belongs to the CpcS/CpeS biliprotein lyase family.</text>
</comment>
<dbReference type="CDD" id="cd19433">
    <property type="entry name" value="lipocalin_CpcS-CpeS"/>
    <property type="match status" value="1"/>
</dbReference>
<dbReference type="InterPro" id="IPR012674">
    <property type="entry name" value="Calycin"/>
</dbReference>
<name>A0A6M0RS52_9CYAN</name>
<evidence type="ECO:0000256" key="1">
    <source>
        <dbReference type="ARBA" id="ARBA00010681"/>
    </source>
</evidence>
<keyword evidence="5" id="KW-1185">Reference proteome</keyword>
<dbReference type="Proteomes" id="UP000481033">
    <property type="component" value="Unassembled WGS sequence"/>
</dbReference>
<keyword evidence="2 3" id="KW-0456">Lyase</keyword>
<comment type="function">
    <text evidence="3">Covalently attaches a chromophore to Cys residue(s) of phycobiliproteins.</text>
</comment>
<reference evidence="4 5" key="1">
    <citation type="journal article" date="2020" name="Microb. Ecol.">
        <title>Ecogenomics of the Marine Benthic Filamentous Cyanobacterium Adonisia.</title>
        <authorList>
            <person name="Walter J.M."/>
            <person name="Coutinho F.H."/>
            <person name="Leomil L."/>
            <person name="Hargreaves P.I."/>
            <person name="Campeao M.E."/>
            <person name="Vieira V.V."/>
            <person name="Silva B.S."/>
            <person name="Fistarol G.O."/>
            <person name="Salomon P.S."/>
            <person name="Sawabe T."/>
            <person name="Mino S."/>
            <person name="Hosokawa M."/>
            <person name="Miyashita H."/>
            <person name="Maruyama F."/>
            <person name="van Verk M.C."/>
            <person name="Dutilh B.E."/>
            <person name="Thompson C.C."/>
            <person name="Thompson F.L."/>
        </authorList>
    </citation>
    <scope>NUCLEOTIDE SEQUENCE [LARGE SCALE GENOMIC DNA]</scope>
    <source>
        <strain evidence="4 5">CCMR0081</strain>
    </source>
</reference>
<dbReference type="Gene3D" id="2.40.128.20">
    <property type="match status" value="1"/>
</dbReference>
<protein>
    <recommendedName>
        <fullName evidence="3">Chromophore lyase CpcS/CpeS</fullName>
        <ecNumber evidence="3">4.-.-.-</ecNumber>
    </recommendedName>
</protein>
<evidence type="ECO:0000256" key="3">
    <source>
        <dbReference type="HAMAP-Rule" id="MF_01459"/>
    </source>
</evidence>
<evidence type="ECO:0000313" key="5">
    <source>
        <dbReference type="Proteomes" id="UP000481033"/>
    </source>
</evidence>
<dbReference type="GO" id="GO:0016829">
    <property type="term" value="F:lyase activity"/>
    <property type="evidence" value="ECO:0007669"/>
    <property type="project" value="UniProtKB-KW"/>
</dbReference>
<dbReference type="AlphaFoldDB" id="A0A6M0RS52"/>
<sequence>MPFQSPMTMMDFFRKSEGIWFIQRAVHHFDSVADESGESNLIVDVIEAQDPRIVEICQSQGVDPGKAAGGAQFSWQSNTKEFTYDSKYAAILVDIPNNAQGRAGQLLRDRGYVENMPVVGRYGFADDGVLTIDNEYDKNQGQERCWFLSDDFRVRVSTARLANGINLMTYCSERRFVTQDDLAAMVQANAARLPTA</sequence>
<organism evidence="4 5">
    <name type="scientific">Adonisia turfae CCMR0081</name>
    <dbReference type="NCBI Taxonomy" id="2292702"/>
    <lineage>
        <taxon>Bacteria</taxon>
        <taxon>Bacillati</taxon>
        <taxon>Cyanobacteriota</taxon>
        <taxon>Adonisia</taxon>
        <taxon>Adonisia turfae</taxon>
    </lineage>
</organism>
<gene>
    <name evidence="3" type="primary">cpcS</name>
    <name evidence="4" type="ORF">DXZ20_26320</name>
</gene>
<comment type="caution">
    <text evidence="4">The sequence shown here is derived from an EMBL/GenBank/DDBJ whole genome shotgun (WGS) entry which is preliminary data.</text>
</comment>
<dbReference type="InterPro" id="IPR018536">
    <property type="entry name" value="CpcS/CpeS"/>
</dbReference>
<dbReference type="Pfam" id="PF09367">
    <property type="entry name" value="CpeS"/>
    <property type="match status" value="1"/>
</dbReference>
<dbReference type="HAMAP" id="MF_01459">
    <property type="entry name" value="Chrphore_lyase_CpxS"/>
    <property type="match status" value="1"/>
</dbReference>
<proteinExistence type="inferred from homology"/>
<dbReference type="GO" id="GO:0017006">
    <property type="term" value="P:protein-tetrapyrrole linkage"/>
    <property type="evidence" value="ECO:0007669"/>
    <property type="project" value="UniProtKB-UniRule"/>
</dbReference>
<dbReference type="RefSeq" id="WP_163670395.1">
    <property type="nucleotide sequence ID" value="NZ_QXHD01000004.1"/>
</dbReference>
<dbReference type="EMBL" id="QXHD01000004">
    <property type="protein sequence ID" value="NEZ59095.1"/>
    <property type="molecule type" value="Genomic_DNA"/>
</dbReference>
<evidence type="ECO:0000256" key="2">
    <source>
        <dbReference type="ARBA" id="ARBA00023239"/>
    </source>
</evidence>
<dbReference type="EC" id="4.-.-.-" evidence="3"/>
<accession>A0A6M0RS52</accession>